<evidence type="ECO:0000313" key="2">
    <source>
        <dbReference type="Proteomes" id="UP001556170"/>
    </source>
</evidence>
<proteinExistence type="predicted"/>
<gene>
    <name evidence="1" type="ORF">ABQJ56_11130</name>
</gene>
<protein>
    <submittedName>
        <fullName evidence="1">Uncharacterized protein</fullName>
    </submittedName>
</protein>
<keyword evidence="2" id="KW-1185">Reference proteome</keyword>
<comment type="caution">
    <text evidence="1">The sequence shown here is derived from an EMBL/GenBank/DDBJ whole genome shotgun (WGS) entry which is preliminary data.</text>
</comment>
<evidence type="ECO:0000313" key="1">
    <source>
        <dbReference type="EMBL" id="MEW9624779.1"/>
    </source>
</evidence>
<organism evidence="1 2">
    <name type="scientific">Rhodanobacter geophilus</name>
    <dbReference type="NCBI Taxonomy" id="3162488"/>
    <lineage>
        <taxon>Bacteria</taxon>
        <taxon>Pseudomonadati</taxon>
        <taxon>Pseudomonadota</taxon>
        <taxon>Gammaproteobacteria</taxon>
        <taxon>Lysobacterales</taxon>
        <taxon>Rhodanobacteraceae</taxon>
        <taxon>Rhodanobacter</taxon>
    </lineage>
</organism>
<reference evidence="1 2" key="1">
    <citation type="submission" date="2024-06" db="EMBL/GenBank/DDBJ databases">
        <authorList>
            <person name="Woo H."/>
        </authorList>
    </citation>
    <scope>NUCLEOTIDE SEQUENCE [LARGE SCALE GENOMIC DNA]</scope>
    <source>
        <strain evidence="1 2">S2-g</strain>
    </source>
</reference>
<dbReference type="EMBL" id="JBFOHL010000009">
    <property type="protein sequence ID" value="MEW9624779.1"/>
    <property type="molecule type" value="Genomic_DNA"/>
</dbReference>
<dbReference type="RefSeq" id="WP_367845085.1">
    <property type="nucleotide sequence ID" value="NZ_JBFOHL010000009.1"/>
</dbReference>
<accession>A0ABV3QQT6</accession>
<dbReference type="Proteomes" id="UP001556170">
    <property type="component" value="Unassembled WGS sequence"/>
</dbReference>
<name>A0ABV3QQT6_9GAMM</name>
<sequence length="104" mass="11618">MAVPASCHYSVETRGKASFVALFRLQVARFAKLLDSERQAGCIPAYYLAPGITRGCRYVERQPEMVCHRQAEIGASMIARPDCLSVNNSQMVRAMVVIRPRTKD</sequence>